<evidence type="ECO:0000313" key="2">
    <source>
        <dbReference type="EMBL" id="SCU87281.1"/>
    </source>
</evidence>
<dbReference type="EMBL" id="LT598463">
    <property type="protein sequence ID" value="SCU87281.1"/>
    <property type="molecule type" value="Genomic_DNA"/>
</dbReference>
<reference evidence="2 3" key="1">
    <citation type="submission" date="2016-03" db="EMBL/GenBank/DDBJ databases">
        <authorList>
            <person name="Devillers H."/>
        </authorList>
    </citation>
    <scope>NUCLEOTIDE SEQUENCE [LARGE SCALE GENOMIC DNA]</scope>
    <source>
        <strain evidence="2">CBS 11717</strain>
    </source>
</reference>
<feature type="compositionally biased region" description="Basic and acidic residues" evidence="1">
    <location>
        <begin position="63"/>
        <end position="86"/>
    </location>
</feature>
<evidence type="ECO:0000313" key="3">
    <source>
        <dbReference type="Proteomes" id="UP000191024"/>
    </source>
</evidence>
<sequence length="86" mass="9820">MTRTNKWTVHEAKAESHYFTHNGTYGKAPNGVKKMGSGKGNWGKLGDEIEDLIDDGEIPPIFNKDRRGSNVQSHENRYEQVQHHEN</sequence>
<gene>
    <name evidence="2" type="ORF">LAMI_0D05446G</name>
</gene>
<dbReference type="STRING" id="1230905.A0A1G4JB58"/>
<organism evidence="2 3">
    <name type="scientific">Lachancea mirantina</name>
    <dbReference type="NCBI Taxonomy" id="1230905"/>
    <lineage>
        <taxon>Eukaryota</taxon>
        <taxon>Fungi</taxon>
        <taxon>Dikarya</taxon>
        <taxon>Ascomycota</taxon>
        <taxon>Saccharomycotina</taxon>
        <taxon>Saccharomycetes</taxon>
        <taxon>Saccharomycetales</taxon>
        <taxon>Saccharomycetaceae</taxon>
        <taxon>Lachancea</taxon>
    </lineage>
</organism>
<accession>A0A1G4JB58</accession>
<evidence type="ECO:0000256" key="1">
    <source>
        <dbReference type="SAM" id="MobiDB-lite"/>
    </source>
</evidence>
<dbReference type="OrthoDB" id="2122308at2759"/>
<feature type="region of interest" description="Disordered" evidence="1">
    <location>
        <begin position="56"/>
        <end position="86"/>
    </location>
</feature>
<name>A0A1G4JB58_9SACH</name>
<protein>
    <submittedName>
        <fullName evidence="2">LAMI_0D05446g1_1</fullName>
    </submittedName>
</protein>
<proteinExistence type="predicted"/>
<keyword evidence="3" id="KW-1185">Reference proteome</keyword>
<dbReference type="AlphaFoldDB" id="A0A1G4JB58"/>
<dbReference type="Proteomes" id="UP000191024">
    <property type="component" value="Chromosome D"/>
</dbReference>